<accession>A0A090S0Y2</accession>
<proteinExistence type="predicted"/>
<gene>
    <name evidence="4" type="ORF">JCM19235_3435</name>
</gene>
<protein>
    <submittedName>
        <fullName evidence="4">DNA polymerase III epsilon subunit</fullName>
        <ecNumber evidence="4">2.7.7.7</ecNumber>
    </submittedName>
</protein>
<evidence type="ECO:0000313" key="5">
    <source>
        <dbReference type="Proteomes" id="UP000029228"/>
    </source>
</evidence>
<dbReference type="EMBL" id="BBMR01000006">
    <property type="protein sequence ID" value="GAL20433.1"/>
    <property type="molecule type" value="Genomic_DNA"/>
</dbReference>
<keyword evidence="5" id="KW-1185">Reference proteome</keyword>
<dbReference type="OrthoDB" id="5497329at2"/>
<keyword evidence="1" id="KW-0540">Nuclease</keyword>
<name>A0A090S0Y2_9VIBR</name>
<sequence length="233" mass="26201">MVGILKQVMNQFHVYNHYLKEREKYLGDNSVPKEVLSILSESAPDMDTDSSSLQYLVVDFETTGIDAKGNSILSMGWVEVSNLTINVHTARQLFIETPDKVKAETAIINHIVPEMLQNGVSLDSAMWQLFEAAKNKVLIAHGAMIESEFVNEYLHEKYGINGLPVMWLDTLAMEKAMAVAVNKEADIDVRLSETRERYGLPEYNGHEALIELSQLLNFSWHNPTDCITKGTLA</sequence>
<dbReference type="EC" id="2.7.7.7" evidence="4"/>
<dbReference type="Gene3D" id="3.30.420.10">
    <property type="entry name" value="Ribonuclease H-like superfamily/Ribonuclease H"/>
    <property type="match status" value="1"/>
</dbReference>
<dbReference type="InterPro" id="IPR036397">
    <property type="entry name" value="RNaseH_sf"/>
</dbReference>
<dbReference type="Proteomes" id="UP000029228">
    <property type="component" value="Unassembled WGS sequence"/>
</dbReference>
<reference evidence="4 5" key="1">
    <citation type="submission" date="2014-09" db="EMBL/GenBank/DDBJ databases">
        <title>Vibrio maritimus JCM 19235. (C45) whole genome shotgun sequence.</title>
        <authorList>
            <person name="Sawabe T."/>
            <person name="Meirelles P."/>
            <person name="Nakanishi M."/>
            <person name="Sayaka M."/>
            <person name="Hattori M."/>
            <person name="Ohkuma M."/>
        </authorList>
    </citation>
    <scope>NUCLEOTIDE SEQUENCE [LARGE SCALE GENOMIC DNA]</scope>
    <source>
        <strain evidence="5">JCM19235</strain>
    </source>
</reference>
<keyword evidence="2" id="KW-0269">Exonuclease</keyword>
<dbReference type="AlphaFoldDB" id="A0A090S0Y2"/>
<keyword evidence="4" id="KW-0808">Transferase</keyword>
<keyword evidence="4" id="KW-0548">Nucleotidyltransferase</keyword>
<dbReference type="GO" id="GO:0003887">
    <property type="term" value="F:DNA-directed DNA polymerase activity"/>
    <property type="evidence" value="ECO:0007669"/>
    <property type="project" value="UniProtKB-EC"/>
</dbReference>
<feature type="domain" description="Exonuclease" evidence="3">
    <location>
        <begin position="54"/>
        <end position="225"/>
    </location>
</feature>
<evidence type="ECO:0000259" key="3">
    <source>
        <dbReference type="SMART" id="SM00479"/>
    </source>
</evidence>
<keyword evidence="2" id="KW-0378">Hydrolase</keyword>
<comment type="caution">
    <text evidence="4">The sequence shown here is derived from an EMBL/GenBank/DDBJ whole genome shotgun (WGS) entry which is preliminary data.</text>
</comment>
<dbReference type="SMART" id="SM00479">
    <property type="entry name" value="EXOIII"/>
    <property type="match status" value="1"/>
</dbReference>
<evidence type="ECO:0000256" key="1">
    <source>
        <dbReference type="ARBA" id="ARBA00022722"/>
    </source>
</evidence>
<evidence type="ECO:0000256" key="2">
    <source>
        <dbReference type="ARBA" id="ARBA00022839"/>
    </source>
</evidence>
<dbReference type="Pfam" id="PF00929">
    <property type="entry name" value="RNase_T"/>
    <property type="match status" value="1"/>
</dbReference>
<dbReference type="STRING" id="990268.JCM19235_3435"/>
<dbReference type="InterPro" id="IPR013520">
    <property type="entry name" value="Ribonucl_H"/>
</dbReference>
<dbReference type="GO" id="GO:0004527">
    <property type="term" value="F:exonuclease activity"/>
    <property type="evidence" value="ECO:0007669"/>
    <property type="project" value="UniProtKB-KW"/>
</dbReference>
<dbReference type="CDD" id="cd06127">
    <property type="entry name" value="DEDDh"/>
    <property type="match status" value="1"/>
</dbReference>
<evidence type="ECO:0000313" key="4">
    <source>
        <dbReference type="EMBL" id="GAL20433.1"/>
    </source>
</evidence>
<dbReference type="InterPro" id="IPR012337">
    <property type="entry name" value="RNaseH-like_sf"/>
</dbReference>
<dbReference type="GO" id="GO:0003676">
    <property type="term" value="F:nucleic acid binding"/>
    <property type="evidence" value="ECO:0007669"/>
    <property type="project" value="InterPro"/>
</dbReference>
<organism evidence="4 5">
    <name type="scientific">Vibrio maritimus</name>
    <dbReference type="NCBI Taxonomy" id="990268"/>
    <lineage>
        <taxon>Bacteria</taxon>
        <taxon>Pseudomonadati</taxon>
        <taxon>Pseudomonadota</taxon>
        <taxon>Gammaproteobacteria</taxon>
        <taxon>Vibrionales</taxon>
        <taxon>Vibrionaceae</taxon>
        <taxon>Vibrio</taxon>
    </lineage>
</organism>
<dbReference type="SUPFAM" id="SSF53098">
    <property type="entry name" value="Ribonuclease H-like"/>
    <property type="match status" value="1"/>
</dbReference>